<feature type="chain" id="PRO_5007859854" description="Secreted protein" evidence="2">
    <location>
        <begin position="17"/>
        <end position="78"/>
    </location>
</feature>
<evidence type="ECO:0000313" key="3">
    <source>
        <dbReference type="EMBL" id="KZT61531.1"/>
    </source>
</evidence>
<evidence type="ECO:0008006" key="5">
    <source>
        <dbReference type="Google" id="ProtNLM"/>
    </source>
</evidence>
<keyword evidence="2" id="KW-0732">Signal</keyword>
<accession>A0A165J8Z1</accession>
<dbReference type="EMBL" id="KV423922">
    <property type="protein sequence ID" value="KZT61531.1"/>
    <property type="molecule type" value="Genomic_DNA"/>
</dbReference>
<evidence type="ECO:0000256" key="2">
    <source>
        <dbReference type="SAM" id="SignalP"/>
    </source>
</evidence>
<feature type="signal peptide" evidence="2">
    <location>
        <begin position="1"/>
        <end position="16"/>
    </location>
</feature>
<dbReference type="Proteomes" id="UP000076842">
    <property type="component" value="Unassembled WGS sequence"/>
</dbReference>
<organism evidence="3 4">
    <name type="scientific">Calocera cornea HHB12733</name>
    <dbReference type="NCBI Taxonomy" id="1353952"/>
    <lineage>
        <taxon>Eukaryota</taxon>
        <taxon>Fungi</taxon>
        <taxon>Dikarya</taxon>
        <taxon>Basidiomycota</taxon>
        <taxon>Agaricomycotina</taxon>
        <taxon>Dacrymycetes</taxon>
        <taxon>Dacrymycetales</taxon>
        <taxon>Dacrymycetaceae</taxon>
        <taxon>Calocera</taxon>
    </lineage>
</organism>
<dbReference type="InParanoid" id="A0A165J8Z1"/>
<feature type="compositionally biased region" description="Low complexity" evidence="1">
    <location>
        <begin position="27"/>
        <end position="42"/>
    </location>
</feature>
<name>A0A165J8Z1_9BASI</name>
<sequence length="78" mass="7887">MVPTLFSLWLLCPWNAQQHPSQPAGRSTTSSAASNKQSASASGFSPTSTAASAHARPAGPGAIAHSAEEAAASCHEKL</sequence>
<feature type="compositionally biased region" description="Polar residues" evidence="1">
    <location>
        <begin position="17"/>
        <end position="26"/>
    </location>
</feature>
<feature type="region of interest" description="Disordered" evidence="1">
    <location>
        <begin position="17"/>
        <end position="78"/>
    </location>
</feature>
<dbReference type="AlphaFoldDB" id="A0A165J8Z1"/>
<feature type="compositionally biased region" description="Low complexity" evidence="1">
    <location>
        <begin position="62"/>
        <end position="78"/>
    </location>
</feature>
<protein>
    <recommendedName>
        <fullName evidence="5">Secreted protein</fullName>
    </recommendedName>
</protein>
<proteinExistence type="predicted"/>
<keyword evidence="4" id="KW-1185">Reference proteome</keyword>
<reference evidence="3 4" key="1">
    <citation type="journal article" date="2016" name="Mol. Biol. Evol.">
        <title>Comparative Genomics of Early-Diverging Mushroom-Forming Fungi Provides Insights into the Origins of Lignocellulose Decay Capabilities.</title>
        <authorList>
            <person name="Nagy L.G."/>
            <person name="Riley R."/>
            <person name="Tritt A."/>
            <person name="Adam C."/>
            <person name="Daum C."/>
            <person name="Floudas D."/>
            <person name="Sun H."/>
            <person name="Yadav J.S."/>
            <person name="Pangilinan J."/>
            <person name="Larsson K.H."/>
            <person name="Matsuura K."/>
            <person name="Barry K."/>
            <person name="Labutti K."/>
            <person name="Kuo R."/>
            <person name="Ohm R.A."/>
            <person name="Bhattacharya S.S."/>
            <person name="Shirouzu T."/>
            <person name="Yoshinaga Y."/>
            <person name="Martin F.M."/>
            <person name="Grigoriev I.V."/>
            <person name="Hibbett D.S."/>
        </authorList>
    </citation>
    <scope>NUCLEOTIDE SEQUENCE [LARGE SCALE GENOMIC DNA]</scope>
    <source>
        <strain evidence="3 4">HHB12733</strain>
    </source>
</reference>
<evidence type="ECO:0000313" key="4">
    <source>
        <dbReference type="Proteomes" id="UP000076842"/>
    </source>
</evidence>
<evidence type="ECO:0000256" key="1">
    <source>
        <dbReference type="SAM" id="MobiDB-lite"/>
    </source>
</evidence>
<gene>
    <name evidence="3" type="ORF">CALCODRAFT_491058</name>
</gene>